<evidence type="ECO:0000313" key="4">
    <source>
        <dbReference type="Proteomes" id="UP000023152"/>
    </source>
</evidence>
<dbReference type="InterPro" id="IPR036465">
    <property type="entry name" value="vWFA_dom_sf"/>
</dbReference>
<dbReference type="OrthoDB" id="1729737at2759"/>
<feature type="region of interest" description="Disordered" evidence="1">
    <location>
        <begin position="267"/>
        <end position="289"/>
    </location>
</feature>
<comment type="caution">
    <text evidence="3">The sequence shown here is derived from an EMBL/GenBank/DDBJ whole genome shotgun (WGS) entry which is preliminary data.</text>
</comment>
<gene>
    <name evidence="3" type="ORF">RFI_13831</name>
</gene>
<evidence type="ECO:0000256" key="1">
    <source>
        <dbReference type="SAM" id="MobiDB-lite"/>
    </source>
</evidence>
<protein>
    <recommendedName>
        <fullName evidence="2">VWFA domain-containing protein</fullName>
    </recommendedName>
</protein>
<dbReference type="AlphaFoldDB" id="X6NBH7"/>
<dbReference type="Gene3D" id="3.40.50.410">
    <property type="entry name" value="von Willebrand factor, type A domain"/>
    <property type="match status" value="1"/>
</dbReference>
<dbReference type="PANTHER" id="PTHR46503">
    <property type="entry name" value="INTER-ALPHA-TRYPSIN INHIBITOR HEAVY CHAIN-LIKE PROTEIN"/>
    <property type="match status" value="1"/>
</dbReference>
<organism evidence="3 4">
    <name type="scientific">Reticulomyxa filosa</name>
    <dbReference type="NCBI Taxonomy" id="46433"/>
    <lineage>
        <taxon>Eukaryota</taxon>
        <taxon>Sar</taxon>
        <taxon>Rhizaria</taxon>
        <taxon>Retaria</taxon>
        <taxon>Foraminifera</taxon>
        <taxon>Monothalamids</taxon>
        <taxon>Reticulomyxidae</taxon>
        <taxon>Reticulomyxa</taxon>
    </lineage>
</organism>
<sequence>MTSVDSHKISCPSIFFEAENENNTTQLYSIHCKRLDVDVECYVSTAIVSMRGEWTNQTDSTLDCIFALPTPGTVMNVTLNIGSDRVITTAIVSNKDRDELLKNHAASEETVDIIPEPANPYEQYLADLFRLPIYDVKAGDTIRIQCQYLQTLEYVKKGYGLLIKLKFPVSTISENTTWDDIVKVRCKINALSPNTKDGSHIVETTRCKEEKTENEDNHYLIVSRINHPLSFFFKKKKYIYNSLSECGRDFELYYNVQSDTVAVHAIRKGHEEEEEEEEEERDENSSEKDSMCLFVTPPAKPQYTFGRALFFLLDRSGSMGGDVFVEAAKALMHGLDELRESDQFAICVFDHRQIYFRVTLVDATPENISLAKEWVMNYSPDKGTTVMDLPIQKALEVLDTSALLPFIILITDGAVKNEREICNDISQRNNLRTRIFTLGIGTYCNWFS</sequence>
<evidence type="ECO:0000313" key="3">
    <source>
        <dbReference type="EMBL" id="ETO23351.1"/>
    </source>
</evidence>
<evidence type="ECO:0000259" key="2">
    <source>
        <dbReference type="PROSITE" id="PS50234"/>
    </source>
</evidence>
<name>X6NBH7_RETFI</name>
<keyword evidence="4" id="KW-1185">Reference proteome</keyword>
<accession>X6NBH7</accession>
<feature type="compositionally biased region" description="Acidic residues" evidence="1">
    <location>
        <begin position="272"/>
        <end position="282"/>
    </location>
</feature>
<reference evidence="3 4" key="1">
    <citation type="journal article" date="2013" name="Curr. Biol.">
        <title>The Genome of the Foraminiferan Reticulomyxa filosa.</title>
        <authorList>
            <person name="Glockner G."/>
            <person name="Hulsmann N."/>
            <person name="Schleicher M."/>
            <person name="Noegel A.A."/>
            <person name="Eichinger L."/>
            <person name="Gallinger C."/>
            <person name="Pawlowski J."/>
            <person name="Sierra R."/>
            <person name="Euteneuer U."/>
            <person name="Pillet L."/>
            <person name="Moustafa A."/>
            <person name="Platzer M."/>
            <person name="Groth M."/>
            <person name="Szafranski K."/>
            <person name="Schliwa M."/>
        </authorList>
    </citation>
    <scope>NUCLEOTIDE SEQUENCE [LARGE SCALE GENOMIC DNA]</scope>
</reference>
<dbReference type="SUPFAM" id="SSF53300">
    <property type="entry name" value="vWA-like"/>
    <property type="match status" value="1"/>
</dbReference>
<proteinExistence type="predicted"/>
<dbReference type="Pfam" id="PF00092">
    <property type="entry name" value="VWA"/>
    <property type="match status" value="1"/>
</dbReference>
<dbReference type="PROSITE" id="PS50234">
    <property type="entry name" value="VWFA"/>
    <property type="match status" value="1"/>
</dbReference>
<dbReference type="EMBL" id="ASPP01010007">
    <property type="protein sequence ID" value="ETO23351.1"/>
    <property type="molecule type" value="Genomic_DNA"/>
</dbReference>
<feature type="domain" description="VWFA" evidence="2">
    <location>
        <begin position="308"/>
        <end position="448"/>
    </location>
</feature>
<dbReference type="Proteomes" id="UP000023152">
    <property type="component" value="Unassembled WGS sequence"/>
</dbReference>
<dbReference type="InterPro" id="IPR002035">
    <property type="entry name" value="VWF_A"/>
</dbReference>
<dbReference type="PANTHER" id="PTHR46503:SF1">
    <property type="entry name" value="INTER-ALPHA-TRYPSIN INHIBITOR HEAVY CHAIN-LIKE PROTEIN"/>
    <property type="match status" value="1"/>
</dbReference>